<keyword evidence="4" id="KW-1185">Reference proteome</keyword>
<sequence length="95" mass="10140">MTQEKCAQMKNDIRHLLVATPFVAVTTGIALTARNTLGEAAPLVLLVGFLVTLPALLALVALTDRLTSSRRTRIALSDRHGTGTDSRVPYAGALR</sequence>
<feature type="transmembrane region" description="Helical" evidence="2">
    <location>
        <begin position="12"/>
        <end position="31"/>
    </location>
</feature>
<reference evidence="3 4" key="1">
    <citation type="submission" date="2024-03" db="EMBL/GenBank/DDBJ databases">
        <title>Draft genome sequence of Pseudonocardia carboxydivorans JCM 14827.</title>
        <authorList>
            <person name="Duangmal K."/>
        </authorList>
    </citation>
    <scope>NUCLEOTIDE SEQUENCE [LARGE SCALE GENOMIC DNA]</scope>
    <source>
        <strain evidence="3 4">JCM 14827</strain>
    </source>
</reference>
<evidence type="ECO:0000256" key="2">
    <source>
        <dbReference type="SAM" id="Phobius"/>
    </source>
</evidence>
<dbReference type="Proteomes" id="UP001367513">
    <property type="component" value="Unassembled WGS sequence"/>
</dbReference>
<dbReference type="EMBL" id="JBBPIX010000003">
    <property type="protein sequence ID" value="MEK6463568.1"/>
    <property type="molecule type" value="Genomic_DNA"/>
</dbReference>
<organism evidence="3 4">
    <name type="scientific">Pseudonocardia alni subsp. carboxydivorans</name>
    <dbReference type="NCBI Taxonomy" id="415010"/>
    <lineage>
        <taxon>Bacteria</taxon>
        <taxon>Bacillati</taxon>
        <taxon>Actinomycetota</taxon>
        <taxon>Actinomycetes</taxon>
        <taxon>Pseudonocardiales</taxon>
        <taxon>Pseudonocardiaceae</taxon>
        <taxon>Pseudonocardia</taxon>
    </lineage>
</organism>
<evidence type="ECO:0000313" key="3">
    <source>
        <dbReference type="EMBL" id="MEK6463568.1"/>
    </source>
</evidence>
<feature type="region of interest" description="Disordered" evidence="1">
    <location>
        <begin position="73"/>
        <end position="95"/>
    </location>
</feature>
<protein>
    <submittedName>
        <fullName evidence="3">Uncharacterized protein</fullName>
    </submittedName>
</protein>
<gene>
    <name evidence="3" type="ORF">WG925_07450</name>
</gene>
<feature type="transmembrane region" description="Helical" evidence="2">
    <location>
        <begin position="43"/>
        <end position="63"/>
    </location>
</feature>
<evidence type="ECO:0000256" key="1">
    <source>
        <dbReference type="SAM" id="MobiDB-lite"/>
    </source>
</evidence>
<keyword evidence="2" id="KW-0472">Membrane</keyword>
<name>A0ABU9AAZ3_PSEA5</name>
<evidence type="ECO:0000313" key="4">
    <source>
        <dbReference type="Proteomes" id="UP001367513"/>
    </source>
</evidence>
<dbReference type="RefSeq" id="WP_346107743.1">
    <property type="nucleotide sequence ID" value="NZ_BAAAOD010000077.1"/>
</dbReference>
<proteinExistence type="predicted"/>
<accession>A0ABU9AAZ3</accession>
<keyword evidence="2" id="KW-1133">Transmembrane helix</keyword>
<keyword evidence="2" id="KW-0812">Transmembrane</keyword>
<comment type="caution">
    <text evidence="3">The sequence shown here is derived from an EMBL/GenBank/DDBJ whole genome shotgun (WGS) entry which is preliminary data.</text>
</comment>